<feature type="signal peptide" evidence="1">
    <location>
        <begin position="1"/>
        <end position="22"/>
    </location>
</feature>
<dbReference type="EMBL" id="JACIES010000001">
    <property type="protein sequence ID" value="MBB4024524.1"/>
    <property type="molecule type" value="Genomic_DNA"/>
</dbReference>
<evidence type="ECO:0000313" key="2">
    <source>
        <dbReference type="EMBL" id="MBB4024524.1"/>
    </source>
</evidence>
<name>A0A7W6HUE5_9BACT</name>
<dbReference type="Proteomes" id="UP000546007">
    <property type="component" value="Unassembled WGS sequence"/>
</dbReference>
<reference evidence="2 3" key="1">
    <citation type="submission" date="2020-08" db="EMBL/GenBank/DDBJ databases">
        <title>Genomic Encyclopedia of Type Strains, Phase IV (KMG-IV): sequencing the most valuable type-strain genomes for metagenomic binning, comparative biology and taxonomic classification.</title>
        <authorList>
            <person name="Goeker M."/>
        </authorList>
    </citation>
    <scope>NUCLEOTIDE SEQUENCE [LARGE SCALE GENOMIC DNA]</scope>
    <source>
        <strain evidence="2 3">DSM 105721</strain>
    </source>
</reference>
<keyword evidence="3" id="KW-1185">Reference proteome</keyword>
<protein>
    <recommendedName>
        <fullName evidence="4">DUF4925 domain-containing protein</fullName>
    </recommendedName>
</protein>
<feature type="chain" id="PRO_5031348904" description="DUF4925 domain-containing protein" evidence="1">
    <location>
        <begin position="23"/>
        <end position="224"/>
    </location>
</feature>
<dbReference type="AlphaFoldDB" id="A0A7W6HUE5"/>
<comment type="caution">
    <text evidence="2">The sequence shown here is derived from an EMBL/GenBank/DDBJ whole genome shotgun (WGS) entry which is preliminary data.</text>
</comment>
<evidence type="ECO:0008006" key="4">
    <source>
        <dbReference type="Google" id="ProtNLM"/>
    </source>
</evidence>
<proteinExistence type="predicted"/>
<dbReference type="GeneID" id="93100738"/>
<accession>A0A7W6HUE5</accession>
<organism evidence="2 3">
    <name type="scientific">Butyricimonas faecihominis</name>
    <dbReference type="NCBI Taxonomy" id="1472416"/>
    <lineage>
        <taxon>Bacteria</taxon>
        <taxon>Pseudomonadati</taxon>
        <taxon>Bacteroidota</taxon>
        <taxon>Bacteroidia</taxon>
        <taxon>Bacteroidales</taxon>
        <taxon>Odoribacteraceae</taxon>
        <taxon>Butyricimonas</taxon>
    </lineage>
</organism>
<sequence>MKNKLIYLISVLFVAVACFSCSDDDDDNNDKDLIGTWNYTKKTSDIHFKFEYNGDEISFPEGLIPSGVIPEGIPGISETGINVAIIKMALPGIANKYMSLYFRGINFTSETEMEIFMTMNDQPATLKTTYTIQKDIIKVSTQSDGFKELLGTIPVKSIDLNYKIVNNELTVYLGTSYVKTLLAAVPLILSSAELPAEQQAMIKTFVETFSSNLKTFEFGAKLSK</sequence>
<keyword evidence="1" id="KW-0732">Signal</keyword>
<evidence type="ECO:0000313" key="3">
    <source>
        <dbReference type="Proteomes" id="UP000546007"/>
    </source>
</evidence>
<dbReference type="RefSeq" id="WP_151411547.1">
    <property type="nucleotide sequence ID" value="NZ_AP028155.1"/>
</dbReference>
<dbReference type="PROSITE" id="PS51257">
    <property type="entry name" value="PROKAR_LIPOPROTEIN"/>
    <property type="match status" value="1"/>
</dbReference>
<dbReference type="OrthoDB" id="1098800at2"/>
<gene>
    <name evidence="2" type="ORF">GGR14_000285</name>
</gene>
<evidence type="ECO:0000256" key="1">
    <source>
        <dbReference type="SAM" id="SignalP"/>
    </source>
</evidence>